<sequence>MNVLNSIVKKASLISLSRILNILGLLVVTIILARHLSKREFALYDQMWLILNTINPIVSFAFSSAVYFFGVKEKSSKYISSIFSFLALLGFIVTILFYLLRFEVGRILNNALFPENFPYFALFFLFSIPTAILDSLFILRGNFKKLFIITLITVALYIIAVFSSIFINKGIIFILASLSAIAILRFIYTLNFIKKSFDLTPTFSHLKEILKYTSPLIFGHISAILSRQIDKFIVANSFAPEVYAIYGVGAKELPVVPLITSSFASVSFPEISKLYDAGKKIEVAKLINDVIKSTAVFVLPVFSYLFFFSNEFIVVLFSAKYIESAEIFRVYIFFLPVRILLYSPILSALGRQKIYMLVSLIDLVLNFSLGLIFLKLFGLKGPAIAVVLSTYIETSLMLYFILRTLVGIRLRDIFPARFLLSVLTISVFIAVFCYLVGSLISDVNLRFVLTASLFLFIYFAFIKVRLISFG</sequence>
<feature type="transmembrane region" description="Helical" evidence="6">
    <location>
        <begin position="443"/>
        <end position="462"/>
    </location>
</feature>
<reference evidence="8" key="1">
    <citation type="submission" date="2015-11" db="EMBL/GenBank/DDBJ databases">
        <authorList>
            <person name="Varghese N."/>
        </authorList>
    </citation>
    <scope>NUCLEOTIDE SEQUENCE [LARGE SCALE GENOMIC DNA]</scope>
</reference>
<feature type="transmembrane region" description="Helical" evidence="6">
    <location>
        <begin position="146"/>
        <end position="165"/>
    </location>
</feature>
<evidence type="ECO:0000256" key="6">
    <source>
        <dbReference type="SAM" id="Phobius"/>
    </source>
</evidence>
<dbReference type="PANTHER" id="PTHR30250:SF11">
    <property type="entry name" value="O-ANTIGEN TRANSPORTER-RELATED"/>
    <property type="match status" value="1"/>
</dbReference>
<evidence type="ECO:0000256" key="3">
    <source>
        <dbReference type="ARBA" id="ARBA00022692"/>
    </source>
</evidence>
<evidence type="ECO:0000256" key="2">
    <source>
        <dbReference type="ARBA" id="ARBA00022475"/>
    </source>
</evidence>
<accession>A0A0S4N4N2</accession>
<dbReference type="InterPro" id="IPR050833">
    <property type="entry name" value="Poly_Biosynth_Transport"/>
</dbReference>
<dbReference type="OrthoDB" id="9814198at2"/>
<feature type="transmembrane region" description="Helical" evidence="6">
    <location>
        <begin position="82"/>
        <end position="100"/>
    </location>
</feature>
<feature type="transmembrane region" description="Helical" evidence="6">
    <location>
        <begin position="12"/>
        <end position="36"/>
    </location>
</feature>
<keyword evidence="5 6" id="KW-0472">Membrane</keyword>
<evidence type="ECO:0000313" key="8">
    <source>
        <dbReference type="Proteomes" id="UP000320623"/>
    </source>
</evidence>
<feature type="transmembrane region" description="Helical" evidence="6">
    <location>
        <begin position="383"/>
        <end position="406"/>
    </location>
</feature>
<keyword evidence="4 6" id="KW-1133">Transmembrane helix</keyword>
<feature type="transmembrane region" description="Helical" evidence="6">
    <location>
        <begin position="120"/>
        <end position="139"/>
    </location>
</feature>
<feature type="transmembrane region" description="Helical" evidence="6">
    <location>
        <begin position="418"/>
        <end position="437"/>
    </location>
</feature>
<feature type="transmembrane region" description="Helical" evidence="6">
    <location>
        <begin position="295"/>
        <end position="322"/>
    </location>
</feature>
<dbReference type="PANTHER" id="PTHR30250">
    <property type="entry name" value="PST FAMILY PREDICTED COLANIC ACID TRANSPORTER"/>
    <property type="match status" value="1"/>
</dbReference>
<evidence type="ECO:0000313" key="7">
    <source>
        <dbReference type="EMBL" id="CUU04925.1"/>
    </source>
</evidence>
<keyword evidence="3 6" id="KW-0812">Transmembrane</keyword>
<gene>
    <name evidence="7" type="ORF">JGI1_01126</name>
</gene>
<name>A0A0S4N4N2_9BACT</name>
<dbReference type="Pfam" id="PF13440">
    <property type="entry name" value="Polysacc_synt_3"/>
    <property type="match status" value="1"/>
</dbReference>
<keyword evidence="8" id="KW-1185">Reference proteome</keyword>
<feature type="transmembrane region" description="Helical" evidence="6">
    <location>
        <begin position="328"/>
        <end position="347"/>
    </location>
</feature>
<dbReference type="STRING" id="1643428.GCA_001442855_01101"/>
<evidence type="ECO:0000256" key="1">
    <source>
        <dbReference type="ARBA" id="ARBA00004651"/>
    </source>
</evidence>
<feature type="transmembrane region" description="Helical" evidence="6">
    <location>
        <begin position="354"/>
        <end position="377"/>
    </location>
</feature>
<dbReference type="RefSeq" id="WP_140944871.1">
    <property type="nucleotide sequence ID" value="NZ_FAOO01000006.1"/>
</dbReference>
<dbReference type="GO" id="GO:0005886">
    <property type="term" value="C:plasma membrane"/>
    <property type="evidence" value="ECO:0007669"/>
    <property type="project" value="UniProtKB-SubCell"/>
</dbReference>
<proteinExistence type="predicted"/>
<protein>
    <submittedName>
        <fullName evidence="7">Peptidoglycan biosynthesis protein MviN/MurJ, putative lipid II flippase</fullName>
    </submittedName>
</protein>
<dbReference type="EMBL" id="FAOO01000006">
    <property type="protein sequence ID" value="CUU04925.1"/>
    <property type="molecule type" value="Genomic_DNA"/>
</dbReference>
<keyword evidence="2" id="KW-1003">Cell membrane</keyword>
<dbReference type="AlphaFoldDB" id="A0A0S4N4N2"/>
<comment type="subcellular location">
    <subcellularLocation>
        <location evidence="1">Cell membrane</location>
        <topology evidence="1">Multi-pass membrane protein</topology>
    </subcellularLocation>
</comment>
<evidence type="ECO:0000256" key="4">
    <source>
        <dbReference type="ARBA" id="ARBA00022989"/>
    </source>
</evidence>
<organism evidence="7 8">
    <name type="scientific">Candidatus Thermokryptus mobilis</name>
    <dbReference type="NCBI Taxonomy" id="1643428"/>
    <lineage>
        <taxon>Bacteria</taxon>
        <taxon>Pseudomonadati</taxon>
        <taxon>Candidatus Kryptoniota</taxon>
        <taxon>Candidatus Thermokryptus</taxon>
    </lineage>
</organism>
<feature type="transmembrane region" description="Helical" evidence="6">
    <location>
        <begin position="171"/>
        <end position="188"/>
    </location>
</feature>
<feature type="transmembrane region" description="Helical" evidence="6">
    <location>
        <begin position="48"/>
        <end position="70"/>
    </location>
</feature>
<dbReference type="Proteomes" id="UP000320623">
    <property type="component" value="Unassembled WGS sequence"/>
</dbReference>
<evidence type="ECO:0000256" key="5">
    <source>
        <dbReference type="ARBA" id="ARBA00023136"/>
    </source>
</evidence>